<dbReference type="PIRSF" id="PIRSF000390">
    <property type="entry name" value="PLP_StrS"/>
    <property type="match status" value="1"/>
</dbReference>
<dbReference type="Gene3D" id="3.40.640.10">
    <property type="entry name" value="Type I PLP-dependent aspartate aminotransferase-like (Major domain)"/>
    <property type="match status" value="1"/>
</dbReference>
<dbReference type="InterPro" id="IPR015422">
    <property type="entry name" value="PyrdxlP-dep_Trfase_small"/>
</dbReference>
<dbReference type="Proteomes" id="UP001594351">
    <property type="component" value="Unassembled WGS sequence"/>
</dbReference>
<dbReference type="PANTHER" id="PTHR30244:SF34">
    <property type="entry name" value="DTDP-4-AMINO-4,6-DIDEOXYGALACTOSE TRANSAMINASE"/>
    <property type="match status" value="1"/>
</dbReference>
<name>A0ABV6Z3V2_UNCC1</name>
<keyword evidence="2" id="KW-0808">Transferase</keyword>
<dbReference type="InterPro" id="IPR015421">
    <property type="entry name" value="PyrdxlP-dep_Trfase_major"/>
</dbReference>
<evidence type="ECO:0000313" key="2">
    <source>
        <dbReference type="EMBL" id="MFC1853018.1"/>
    </source>
</evidence>
<comment type="similarity">
    <text evidence="1">Belongs to the DegT/DnrJ/EryC1 family.</text>
</comment>
<dbReference type="InterPro" id="IPR015424">
    <property type="entry name" value="PyrdxlP-dep_Trfase"/>
</dbReference>
<comment type="caution">
    <text evidence="2">The sequence shown here is derived from an EMBL/GenBank/DDBJ whole genome shotgun (WGS) entry which is preliminary data.</text>
</comment>
<dbReference type="EMBL" id="JBHPBY010000405">
    <property type="protein sequence ID" value="MFC1853018.1"/>
    <property type="molecule type" value="Genomic_DNA"/>
</dbReference>
<keyword evidence="1" id="KW-0663">Pyridoxal phosphate</keyword>
<dbReference type="PANTHER" id="PTHR30244">
    <property type="entry name" value="TRANSAMINASE"/>
    <property type="match status" value="1"/>
</dbReference>
<dbReference type="Pfam" id="PF01041">
    <property type="entry name" value="DegT_DnrJ_EryC1"/>
    <property type="match status" value="1"/>
</dbReference>
<proteinExistence type="inferred from homology"/>
<dbReference type="Gene3D" id="3.90.1150.10">
    <property type="entry name" value="Aspartate Aminotransferase, domain 1"/>
    <property type="match status" value="1"/>
</dbReference>
<evidence type="ECO:0000256" key="1">
    <source>
        <dbReference type="RuleBase" id="RU004508"/>
    </source>
</evidence>
<gene>
    <name evidence="2" type="ORF">ACFL27_22705</name>
</gene>
<sequence>MTERIQKKRIFLSPPHLSGEEIHFVREAFESNYIAPVGPQVDAFEQEFAEKVGIPHTVALVSGTAAMHLAMRILGVGPGDEVIASTLTFIGSVTPAIYQGATPVFIDADRTTWNIDPELLAAELSVSEQRGKLPKVVIPTDLYGQCVDLDRIREVCVPYGIPVVADAAEALGATYKGRQVGIGAQAAIFSFNGNKIITSSGGGMLASADRDLIEQARFLSQQARDPAPHYEHSQLGYNYRMSNIVAAVGRGQLRVLDQRVQRRRAIFDYYQLRLGDLTGIQFMPEAPYGQCSRWLTVILINPAQCGTDREKIRLALENEDIEARPVWKPMHLQPLFRIKDATGKESKDSDIVGSANSEQVSARIIGGEVAENLFAHGLCLPSGTAMSEADLDRITNIIKVQF</sequence>
<organism evidence="2 3">
    <name type="scientific">candidate division CSSED10-310 bacterium</name>
    <dbReference type="NCBI Taxonomy" id="2855610"/>
    <lineage>
        <taxon>Bacteria</taxon>
        <taxon>Bacteria division CSSED10-310</taxon>
    </lineage>
</organism>
<dbReference type="SUPFAM" id="SSF53383">
    <property type="entry name" value="PLP-dependent transferases"/>
    <property type="match status" value="1"/>
</dbReference>
<keyword evidence="3" id="KW-1185">Reference proteome</keyword>
<protein>
    <submittedName>
        <fullName evidence="2">DegT/DnrJ/EryC1/StrS family aminotransferase</fullName>
    </submittedName>
</protein>
<evidence type="ECO:0000313" key="3">
    <source>
        <dbReference type="Proteomes" id="UP001594351"/>
    </source>
</evidence>
<accession>A0ABV6Z3V2</accession>
<dbReference type="CDD" id="cd00616">
    <property type="entry name" value="AHBA_syn"/>
    <property type="match status" value="1"/>
</dbReference>
<dbReference type="GO" id="GO:0008483">
    <property type="term" value="F:transaminase activity"/>
    <property type="evidence" value="ECO:0007669"/>
    <property type="project" value="UniProtKB-KW"/>
</dbReference>
<keyword evidence="2" id="KW-0032">Aminotransferase</keyword>
<dbReference type="InterPro" id="IPR000653">
    <property type="entry name" value="DegT/StrS_aminotransferase"/>
</dbReference>
<reference evidence="2 3" key="1">
    <citation type="submission" date="2024-09" db="EMBL/GenBank/DDBJ databases">
        <title>Laminarin stimulates single cell rates of sulfate reduction while oxygen inhibits transcriptomic activity in coastal marine sediment.</title>
        <authorList>
            <person name="Lindsay M."/>
            <person name="Orcutt B."/>
            <person name="Emerson D."/>
            <person name="Stepanauskas R."/>
            <person name="D'Angelo T."/>
        </authorList>
    </citation>
    <scope>NUCLEOTIDE SEQUENCE [LARGE SCALE GENOMIC DNA]</scope>
    <source>
        <strain evidence="2">SAG AM-311-K15</strain>
    </source>
</reference>